<evidence type="ECO:0000313" key="3">
    <source>
        <dbReference type="Proteomes" id="UP000325440"/>
    </source>
</evidence>
<sequence>MNIKDILVMDDGGDDSSSMDNRGGDVINNNNNNNNISISAIAKRSKREAVPAAAAGFPFRAISAMDSPGKTGVPRPGSSVEPAVPVVSINRRPSSLPPRYWYPSGIDAIIGRKLKKGIAEQQ</sequence>
<reference evidence="2 3" key="1">
    <citation type="submission" date="2019-08" db="EMBL/GenBank/DDBJ databases">
        <authorList>
            <person name="Alioto T."/>
            <person name="Alioto T."/>
            <person name="Gomez Garrido J."/>
        </authorList>
    </citation>
    <scope>NUCLEOTIDE SEQUENCE [LARGE SCALE GENOMIC DNA]</scope>
</reference>
<feature type="compositionally biased region" description="Low complexity" evidence="1">
    <location>
        <begin position="15"/>
        <end position="33"/>
    </location>
</feature>
<name>A0A5E4N1I8_9HEMI</name>
<dbReference type="Proteomes" id="UP000325440">
    <property type="component" value="Unassembled WGS sequence"/>
</dbReference>
<keyword evidence="3" id="KW-1185">Reference proteome</keyword>
<dbReference type="AlphaFoldDB" id="A0A5E4N1I8"/>
<proteinExistence type="predicted"/>
<gene>
    <name evidence="2" type="ORF">CINCED_3A010040</name>
</gene>
<evidence type="ECO:0000313" key="2">
    <source>
        <dbReference type="EMBL" id="VVC37811.1"/>
    </source>
</evidence>
<dbReference type="EMBL" id="CABPRJ010001455">
    <property type="protein sequence ID" value="VVC37811.1"/>
    <property type="molecule type" value="Genomic_DNA"/>
</dbReference>
<accession>A0A5E4N1I8</accession>
<protein>
    <submittedName>
        <fullName evidence="2">Uncharacterized protein</fullName>
    </submittedName>
</protein>
<evidence type="ECO:0000256" key="1">
    <source>
        <dbReference type="SAM" id="MobiDB-lite"/>
    </source>
</evidence>
<organism evidence="2 3">
    <name type="scientific">Cinara cedri</name>
    <dbReference type="NCBI Taxonomy" id="506608"/>
    <lineage>
        <taxon>Eukaryota</taxon>
        <taxon>Metazoa</taxon>
        <taxon>Ecdysozoa</taxon>
        <taxon>Arthropoda</taxon>
        <taxon>Hexapoda</taxon>
        <taxon>Insecta</taxon>
        <taxon>Pterygota</taxon>
        <taxon>Neoptera</taxon>
        <taxon>Paraneoptera</taxon>
        <taxon>Hemiptera</taxon>
        <taxon>Sternorrhyncha</taxon>
        <taxon>Aphidomorpha</taxon>
        <taxon>Aphidoidea</taxon>
        <taxon>Aphididae</taxon>
        <taxon>Lachninae</taxon>
        <taxon>Cinara</taxon>
    </lineage>
</organism>
<feature type="region of interest" description="Disordered" evidence="1">
    <location>
        <begin position="1"/>
        <end position="33"/>
    </location>
</feature>